<dbReference type="AlphaFoldDB" id="A0A1X8WGB7"/>
<gene>
    <name evidence="1" type="ORF">ABA47_0706</name>
</gene>
<comment type="caution">
    <text evidence="1">The sequence shown here is derived from an EMBL/GenBank/DDBJ whole genome shotgun (WGS) entry which is preliminary data.</text>
</comment>
<protein>
    <submittedName>
        <fullName evidence="1">Uncharacterized protein</fullName>
    </submittedName>
</protein>
<name>A0A1X8WGB7_SALEN</name>
<organism evidence="1 2">
    <name type="scientific">Salmonella enteritidis</name>
    <dbReference type="NCBI Taxonomy" id="149539"/>
    <lineage>
        <taxon>Bacteria</taxon>
        <taxon>Pseudomonadati</taxon>
        <taxon>Pseudomonadota</taxon>
        <taxon>Gammaproteobacteria</taxon>
        <taxon>Enterobacterales</taxon>
        <taxon>Enterobacteriaceae</taxon>
        <taxon>Salmonella</taxon>
    </lineage>
</organism>
<reference evidence="1 2" key="1">
    <citation type="submission" date="2015-08" db="EMBL/GenBank/DDBJ databases">
        <title>Draft genome sequence of a Salmonella Enteritidis strain from day-old chicks.</title>
        <authorList>
            <person name="Clemente L."/>
            <person name="Jones-Dias D."/>
            <person name="Egas C."/>
            <person name="Fookes M."/>
            <person name="Thomson N.R."/>
            <person name="Manageiro V."/>
            <person name="Canica M."/>
        </authorList>
    </citation>
    <scope>NUCLEOTIDE SEQUENCE [LARGE SCALE GENOMIC DNA]</scope>
    <source>
        <strain evidence="1 2">LV60</strain>
    </source>
</reference>
<sequence length="202" mass="23998">MCIIDYCFMYTIWWEMSNTTDWINTISNVMIAGSAIYGAFKAKSYFKSKNDEEAYNDAKKLIFELYPQYRIDLHKLVIVLLSMTSNRIPNDILETRLEKITNRLSNTQIEIVTISSNIIERHRWKIRDDFKESFEIIKNIYRNKLSFPLINVVDEVSQSTETERQNILRELIGKCHEGIDAIHTFTDNKFRVDEYFVRPFLN</sequence>
<evidence type="ECO:0000313" key="2">
    <source>
        <dbReference type="Proteomes" id="UP000037735"/>
    </source>
</evidence>
<proteinExistence type="predicted"/>
<evidence type="ECO:0000313" key="1">
    <source>
        <dbReference type="EMBL" id="KOX85810.1"/>
    </source>
</evidence>
<dbReference type="Proteomes" id="UP000037735">
    <property type="component" value="Unassembled WGS sequence"/>
</dbReference>
<dbReference type="EMBL" id="LIHI01000001">
    <property type="protein sequence ID" value="KOX85810.1"/>
    <property type="molecule type" value="Genomic_DNA"/>
</dbReference>
<dbReference type="OMA" id="LIFELYP"/>
<accession>A0A1X8WGB7</accession>